<feature type="transmembrane region" description="Helical" evidence="9">
    <location>
        <begin position="140"/>
        <end position="163"/>
    </location>
</feature>
<keyword evidence="5 9" id="KW-0812">Transmembrane</keyword>
<evidence type="ECO:0000256" key="5">
    <source>
        <dbReference type="ARBA" id="ARBA00022692"/>
    </source>
</evidence>
<dbReference type="Pfam" id="PF04290">
    <property type="entry name" value="DctQ"/>
    <property type="match status" value="1"/>
</dbReference>
<protein>
    <recommendedName>
        <fullName evidence="9">TRAP transporter small permease protein</fullName>
    </recommendedName>
</protein>
<evidence type="ECO:0000313" key="12">
    <source>
        <dbReference type="Proteomes" id="UP001055804"/>
    </source>
</evidence>
<comment type="subunit">
    <text evidence="9">The complex comprises the extracytoplasmic solute receptor protein and the two transmembrane proteins.</text>
</comment>
<keyword evidence="3" id="KW-1003">Cell membrane</keyword>
<keyword evidence="2 9" id="KW-0813">Transport</keyword>
<evidence type="ECO:0000256" key="9">
    <source>
        <dbReference type="RuleBase" id="RU369079"/>
    </source>
</evidence>
<keyword evidence="12" id="KW-1185">Reference proteome</keyword>
<evidence type="ECO:0000313" key="11">
    <source>
        <dbReference type="EMBL" id="MCP1336569.1"/>
    </source>
</evidence>
<organism evidence="11 12">
    <name type="scientific">Futiania mangrovi</name>
    <dbReference type="NCBI Taxonomy" id="2959716"/>
    <lineage>
        <taxon>Bacteria</taxon>
        <taxon>Pseudomonadati</taxon>
        <taxon>Pseudomonadota</taxon>
        <taxon>Alphaproteobacteria</taxon>
        <taxon>Futianiales</taxon>
        <taxon>Futianiaceae</taxon>
        <taxon>Futiania</taxon>
    </lineage>
</organism>
<keyword evidence="4 9" id="KW-0997">Cell inner membrane</keyword>
<proteinExistence type="inferred from homology"/>
<evidence type="ECO:0000259" key="10">
    <source>
        <dbReference type="Pfam" id="PF04290"/>
    </source>
</evidence>
<evidence type="ECO:0000256" key="7">
    <source>
        <dbReference type="ARBA" id="ARBA00023136"/>
    </source>
</evidence>
<dbReference type="InterPro" id="IPR007387">
    <property type="entry name" value="TRAP_DctQ"/>
</dbReference>
<dbReference type="InterPro" id="IPR055348">
    <property type="entry name" value="DctQ"/>
</dbReference>
<dbReference type="GO" id="GO:0005886">
    <property type="term" value="C:plasma membrane"/>
    <property type="evidence" value="ECO:0007669"/>
    <property type="project" value="UniProtKB-SubCell"/>
</dbReference>
<evidence type="ECO:0000256" key="6">
    <source>
        <dbReference type="ARBA" id="ARBA00022989"/>
    </source>
</evidence>
<dbReference type="GO" id="GO:0022857">
    <property type="term" value="F:transmembrane transporter activity"/>
    <property type="evidence" value="ECO:0007669"/>
    <property type="project" value="UniProtKB-UniRule"/>
</dbReference>
<comment type="function">
    <text evidence="9">Part of the tripartite ATP-independent periplasmic (TRAP) transport system.</text>
</comment>
<evidence type="ECO:0000256" key="1">
    <source>
        <dbReference type="ARBA" id="ARBA00004429"/>
    </source>
</evidence>
<dbReference type="Proteomes" id="UP001055804">
    <property type="component" value="Unassembled WGS sequence"/>
</dbReference>
<accession>A0A9J6PD86</accession>
<dbReference type="RefSeq" id="WP_269332522.1">
    <property type="nucleotide sequence ID" value="NZ_JAMZFT010000002.1"/>
</dbReference>
<gene>
    <name evidence="11" type="ORF">NJQ99_09135</name>
</gene>
<feature type="transmembrane region" description="Helical" evidence="9">
    <location>
        <begin position="60"/>
        <end position="78"/>
    </location>
</feature>
<feature type="transmembrane region" description="Helical" evidence="9">
    <location>
        <begin position="99"/>
        <end position="120"/>
    </location>
</feature>
<comment type="similarity">
    <text evidence="8 9">Belongs to the TRAP transporter small permease family.</text>
</comment>
<comment type="subcellular location">
    <subcellularLocation>
        <location evidence="1 9">Cell inner membrane</location>
        <topology evidence="1 9">Multi-pass membrane protein</topology>
    </subcellularLocation>
</comment>
<dbReference type="AlphaFoldDB" id="A0A9J6PD86"/>
<sequence length="175" mass="19643">MNEHGHPDSGSHGAPEKPVPLIRLDQALAAAAMALICLISFANVIVRYITDTSFAFTEEYSVFLLVFMTFIGATAAFARNEHLRLVFFRDRMPRSIAALCDAIAIGASIVMFLLVIYHGGTLAWDNYEFEETSPGLGYPVWIYTVWLPILSAWIVVRILWFAWQRFGAGRGREAR</sequence>
<evidence type="ECO:0000256" key="3">
    <source>
        <dbReference type="ARBA" id="ARBA00022475"/>
    </source>
</evidence>
<feature type="transmembrane region" description="Helical" evidence="9">
    <location>
        <begin position="27"/>
        <end position="48"/>
    </location>
</feature>
<evidence type="ECO:0000256" key="4">
    <source>
        <dbReference type="ARBA" id="ARBA00022519"/>
    </source>
</evidence>
<dbReference type="GO" id="GO:0015740">
    <property type="term" value="P:C4-dicarboxylate transport"/>
    <property type="evidence" value="ECO:0007669"/>
    <property type="project" value="TreeGrafter"/>
</dbReference>
<keyword evidence="6 9" id="KW-1133">Transmembrane helix</keyword>
<reference evidence="11" key="1">
    <citation type="submission" date="2022-06" db="EMBL/GenBank/DDBJ databases">
        <title>Isolation and Genomics of Futiania mangrovii gen. nov., sp. nov., a Rare and Metabolically-versatile member in the Class Alphaproteobacteria.</title>
        <authorList>
            <person name="Liu L."/>
            <person name="Huang W.-C."/>
            <person name="Pan J."/>
            <person name="Li J."/>
            <person name="Huang Y."/>
            <person name="Du H."/>
            <person name="Liu Y."/>
            <person name="Li M."/>
        </authorList>
    </citation>
    <scope>NUCLEOTIDE SEQUENCE</scope>
    <source>
        <strain evidence="11">FT118</strain>
    </source>
</reference>
<evidence type="ECO:0000256" key="2">
    <source>
        <dbReference type="ARBA" id="ARBA00022448"/>
    </source>
</evidence>
<keyword evidence="7 9" id="KW-0472">Membrane</keyword>
<dbReference type="PANTHER" id="PTHR35011:SF2">
    <property type="entry name" value="2,3-DIKETO-L-GULONATE TRAP TRANSPORTER SMALL PERMEASE PROTEIN YIAM"/>
    <property type="match status" value="1"/>
</dbReference>
<evidence type="ECO:0000256" key="8">
    <source>
        <dbReference type="ARBA" id="ARBA00038436"/>
    </source>
</evidence>
<dbReference type="EMBL" id="JAMZFT010000002">
    <property type="protein sequence ID" value="MCP1336569.1"/>
    <property type="molecule type" value="Genomic_DNA"/>
</dbReference>
<dbReference type="PANTHER" id="PTHR35011">
    <property type="entry name" value="2,3-DIKETO-L-GULONATE TRAP TRANSPORTER SMALL PERMEASE PROTEIN YIAM"/>
    <property type="match status" value="1"/>
</dbReference>
<name>A0A9J6PD86_9PROT</name>
<feature type="domain" description="Tripartite ATP-independent periplasmic transporters DctQ component" evidence="10">
    <location>
        <begin position="36"/>
        <end position="166"/>
    </location>
</feature>
<comment type="caution">
    <text evidence="11">The sequence shown here is derived from an EMBL/GenBank/DDBJ whole genome shotgun (WGS) entry which is preliminary data.</text>
</comment>